<dbReference type="Pfam" id="PF00175">
    <property type="entry name" value="NAD_binding_1"/>
    <property type="match status" value="1"/>
</dbReference>
<feature type="transmembrane region" description="Helical" evidence="2">
    <location>
        <begin position="130"/>
        <end position="151"/>
    </location>
</feature>
<dbReference type="EMBL" id="JBHULZ010000014">
    <property type="protein sequence ID" value="MFD2696963.1"/>
    <property type="molecule type" value="Genomic_DNA"/>
</dbReference>
<evidence type="ECO:0000259" key="4">
    <source>
        <dbReference type="PROSITE" id="PS51384"/>
    </source>
</evidence>
<dbReference type="SUPFAM" id="SSF52343">
    <property type="entry name" value="Ferredoxin reductase-like, C-terminal NADP-linked domain"/>
    <property type="match status" value="1"/>
</dbReference>
<keyword evidence="2" id="KW-0472">Membrane</keyword>
<dbReference type="Gene3D" id="3.40.50.80">
    <property type="entry name" value="Nucleotide-binding domain of ferredoxin-NADP reductase (FNR) module"/>
    <property type="match status" value="1"/>
</dbReference>
<name>A0ABW5SB44_9FLAO</name>
<evidence type="ECO:0000259" key="3">
    <source>
        <dbReference type="PROSITE" id="PS50902"/>
    </source>
</evidence>
<dbReference type="Pfam" id="PF00258">
    <property type="entry name" value="Flavodoxin_1"/>
    <property type="match status" value="1"/>
</dbReference>
<dbReference type="Proteomes" id="UP001597357">
    <property type="component" value="Unassembled WGS sequence"/>
</dbReference>
<feature type="domain" description="Flavodoxin-like" evidence="3">
    <location>
        <begin position="341"/>
        <end position="480"/>
    </location>
</feature>
<comment type="caution">
    <text evidence="5">The sequence shown here is derived from an EMBL/GenBank/DDBJ whole genome shotgun (WGS) entry which is preliminary data.</text>
</comment>
<dbReference type="InterPro" id="IPR001709">
    <property type="entry name" value="Flavoprot_Pyr_Nucl_cyt_Rdtase"/>
</dbReference>
<keyword evidence="1" id="KW-0285">Flavoprotein</keyword>
<keyword evidence="6" id="KW-1185">Reference proteome</keyword>
<feature type="domain" description="FAD-binding FR-type" evidence="4">
    <location>
        <begin position="493"/>
        <end position="595"/>
    </location>
</feature>
<keyword evidence="2" id="KW-0812">Transmembrane</keyword>
<feature type="transmembrane region" description="Helical" evidence="2">
    <location>
        <begin position="172"/>
        <end position="195"/>
    </location>
</feature>
<dbReference type="PANTHER" id="PTHR19384">
    <property type="entry name" value="NITRIC OXIDE SYNTHASE-RELATED"/>
    <property type="match status" value="1"/>
</dbReference>
<dbReference type="PROSITE" id="PS51384">
    <property type="entry name" value="FAD_FR"/>
    <property type="match status" value="1"/>
</dbReference>
<dbReference type="SUPFAM" id="SSF52218">
    <property type="entry name" value="Flavoproteins"/>
    <property type="match status" value="1"/>
</dbReference>
<dbReference type="PROSITE" id="PS50902">
    <property type="entry name" value="FLAVODOXIN_LIKE"/>
    <property type="match status" value="1"/>
</dbReference>
<evidence type="ECO:0000313" key="5">
    <source>
        <dbReference type="EMBL" id="MFD2696963.1"/>
    </source>
</evidence>
<dbReference type="RefSeq" id="WP_379043955.1">
    <property type="nucleotide sequence ID" value="NZ_JBHULZ010000014.1"/>
</dbReference>
<dbReference type="Gene3D" id="3.40.50.360">
    <property type="match status" value="1"/>
</dbReference>
<dbReference type="InterPro" id="IPR008254">
    <property type="entry name" value="Flavodoxin/NO_synth"/>
</dbReference>
<keyword evidence="2" id="KW-1133">Transmembrane helix</keyword>
<evidence type="ECO:0000313" key="6">
    <source>
        <dbReference type="Proteomes" id="UP001597357"/>
    </source>
</evidence>
<feature type="transmembrane region" description="Helical" evidence="2">
    <location>
        <begin position="298"/>
        <end position="319"/>
    </location>
</feature>
<gene>
    <name evidence="5" type="ORF">ACFSQ0_03085</name>
</gene>
<sequence length="733" mass="83662">MSISPWRLIHLALAWVSFLFLALASLTGIILGLAPIDQKLQQHNRFSLEDISLASTLEKLSQSQEEVLWLEVDNNGGVLASVVNAKGENQEVYINPLTGEILAVKEPEKPIYLWAKTLHRSLFLKSTGRFLIGLTAFVLFFIALSGIFLVSKRQGGFKKWFKPIIKDKFYPLWHALLGRWLLLPILIIALSGSYLSLLQFNLITPNDAKHQLDEHEWQESEPQKVSRFKIFNETMLGDLKRVEFPFSPFPEDYFSLQTRTQHFIVNQFNGEIISAHTYPISHVLAHYSMILHTGQGSWLWSIILVLASIGILFFIYSGFKIMWSRQSGKIKNHYALKDCTHLILVGSEGGTTFNFARALYAELIRLGKRVYLAEMNQVQLKPKLEHLIIMTATYGNGEAPSNAQKFLKHLQKQHTSNEIGFTVLGFGSRSYPHFCAFAKEVQSALSETNYFKEEMPYTSINNQSTEAFKTWMMDWCDRLNIPARIPKNIVKPRKIKQQQLVCTQNIKKGQGLDASFLLCLKPKGRLKFKSGDLLSIVPPEDQRERLYSIGKSKDNEMLIAVKRHEFGVVSNWLYQLNINNELSAGLVKNKNFHLPKRAKQVIMLATGTGVGPFLGMLQHPKQQVCLYWGGRNQEQFSPYREHLERAQQEGNLSTLKLAFSRETNQEKSYVQDLLIKDASFIADALKNKAVFMICGSVVMQEAVLACLNKIALTHNQKALCYYESRKQLKMDCY</sequence>
<feature type="transmembrane region" description="Helical" evidence="2">
    <location>
        <begin position="12"/>
        <end position="36"/>
    </location>
</feature>
<dbReference type="InterPro" id="IPR005625">
    <property type="entry name" value="PepSY-ass_TM"/>
</dbReference>
<evidence type="ECO:0000256" key="1">
    <source>
        <dbReference type="ARBA" id="ARBA00022630"/>
    </source>
</evidence>
<evidence type="ECO:0000256" key="2">
    <source>
        <dbReference type="SAM" id="Phobius"/>
    </source>
</evidence>
<dbReference type="InterPro" id="IPR039261">
    <property type="entry name" value="FNR_nucleotide-bd"/>
</dbReference>
<proteinExistence type="predicted"/>
<organism evidence="5 6">
    <name type="scientific">Mesonia sediminis</name>
    <dbReference type="NCBI Taxonomy" id="1703946"/>
    <lineage>
        <taxon>Bacteria</taxon>
        <taxon>Pseudomonadati</taxon>
        <taxon>Bacteroidota</taxon>
        <taxon>Flavobacteriia</taxon>
        <taxon>Flavobacteriales</taxon>
        <taxon>Flavobacteriaceae</taxon>
        <taxon>Mesonia</taxon>
    </lineage>
</organism>
<dbReference type="Gene3D" id="2.40.30.10">
    <property type="entry name" value="Translation factors"/>
    <property type="match status" value="1"/>
</dbReference>
<dbReference type="Pfam" id="PF03929">
    <property type="entry name" value="PepSY_TM"/>
    <property type="match status" value="1"/>
</dbReference>
<dbReference type="InterPro" id="IPR017938">
    <property type="entry name" value="Riboflavin_synthase-like_b-brl"/>
</dbReference>
<dbReference type="InterPro" id="IPR001433">
    <property type="entry name" value="OxRdtase_FAD/NAD-bd"/>
</dbReference>
<protein>
    <submittedName>
        <fullName evidence="5">PepSY domain-containing protein</fullName>
    </submittedName>
</protein>
<dbReference type="SUPFAM" id="SSF63380">
    <property type="entry name" value="Riboflavin synthase domain-like"/>
    <property type="match status" value="1"/>
</dbReference>
<accession>A0ABW5SB44</accession>
<dbReference type="PRINTS" id="PR00371">
    <property type="entry name" value="FPNCR"/>
</dbReference>
<dbReference type="InterPro" id="IPR017927">
    <property type="entry name" value="FAD-bd_FR_type"/>
</dbReference>
<dbReference type="InterPro" id="IPR029039">
    <property type="entry name" value="Flavoprotein-like_sf"/>
</dbReference>
<reference evidence="6" key="1">
    <citation type="journal article" date="2019" name="Int. J. Syst. Evol. Microbiol.">
        <title>The Global Catalogue of Microorganisms (GCM) 10K type strain sequencing project: providing services to taxonomists for standard genome sequencing and annotation.</title>
        <authorList>
            <consortium name="The Broad Institute Genomics Platform"/>
            <consortium name="The Broad Institute Genome Sequencing Center for Infectious Disease"/>
            <person name="Wu L."/>
            <person name="Ma J."/>
        </authorList>
    </citation>
    <scope>NUCLEOTIDE SEQUENCE [LARGE SCALE GENOMIC DNA]</scope>
    <source>
        <strain evidence="6">KCTC 42255</strain>
    </source>
</reference>